<evidence type="ECO:0000256" key="1">
    <source>
        <dbReference type="ARBA" id="ARBA00004141"/>
    </source>
</evidence>
<feature type="transmembrane region" description="Helical" evidence="9">
    <location>
        <begin position="72"/>
        <end position="93"/>
    </location>
</feature>
<dbReference type="GO" id="GO:0009060">
    <property type="term" value="P:aerobic respiration"/>
    <property type="evidence" value="ECO:0007669"/>
    <property type="project" value="TreeGrafter"/>
</dbReference>
<evidence type="ECO:0000256" key="6">
    <source>
        <dbReference type="ARBA" id="ARBA00023136"/>
    </source>
</evidence>
<evidence type="ECO:0000256" key="5">
    <source>
        <dbReference type="ARBA" id="ARBA00022989"/>
    </source>
</evidence>
<dbReference type="PROSITE" id="PS00668">
    <property type="entry name" value="COMPLEX1_ND1_2"/>
    <property type="match status" value="1"/>
</dbReference>
<evidence type="ECO:0000256" key="7">
    <source>
        <dbReference type="RuleBase" id="RU000471"/>
    </source>
</evidence>
<dbReference type="AlphaFoldDB" id="Q06RI2"/>
<keyword evidence="5 9" id="KW-1133">Transmembrane helix</keyword>
<keyword evidence="8" id="KW-0830">Ubiquinone</keyword>
<gene>
    <name evidence="10" type="primary">nad1</name>
</gene>
<dbReference type="HAMAP" id="MF_01350">
    <property type="entry name" value="NDH1_NuoH"/>
    <property type="match status" value="1"/>
</dbReference>
<reference evidence="10" key="1">
    <citation type="journal article" date="2007" name="Mol. Phylogenet. Evol.">
        <title>The complete mitochondrial genome of the black coral Chrysopathes formosa (Cnidaria:Anthozoa:Antipatharia) supports classification of antipatharians within the subclass Hexacorallia.</title>
        <authorList>
            <person name="Brugler M.R."/>
            <person name="France S.C."/>
        </authorList>
    </citation>
    <scope>NUCLEOTIDE SEQUENCE</scope>
    <source>
        <strain evidence="10">AHF-2</strain>
    </source>
</reference>
<feature type="transmembrane region" description="Helical" evidence="9">
    <location>
        <begin position="297"/>
        <end position="319"/>
    </location>
</feature>
<feature type="transmembrane region" description="Helical" evidence="9">
    <location>
        <begin position="178"/>
        <end position="198"/>
    </location>
</feature>
<dbReference type="GO" id="GO:0008137">
    <property type="term" value="F:NADH dehydrogenase (ubiquinone) activity"/>
    <property type="evidence" value="ECO:0007669"/>
    <property type="project" value="UniProtKB-EC"/>
</dbReference>
<comment type="catalytic activity">
    <reaction evidence="8">
        <text>a ubiquinone + NADH + 5 H(+)(in) = a ubiquinol + NAD(+) + 4 H(+)(out)</text>
        <dbReference type="Rhea" id="RHEA:29091"/>
        <dbReference type="Rhea" id="RHEA-COMP:9565"/>
        <dbReference type="Rhea" id="RHEA-COMP:9566"/>
        <dbReference type="ChEBI" id="CHEBI:15378"/>
        <dbReference type="ChEBI" id="CHEBI:16389"/>
        <dbReference type="ChEBI" id="CHEBI:17976"/>
        <dbReference type="ChEBI" id="CHEBI:57540"/>
        <dbReference type="ChEBI" id="CHEBI:57945"/>
        <dbReference type="EC" id="7.1.1.2"/>
    </reaction>
</comment>
<name>Q06RI2_9CNID</name>
<protein>
    <recommendedName>
        <fullName evidence="3 8">NADH-ubiquinone oxidoreductase chain 1</fullName>
        <ecNumber evidence="8">7.1.1.2</ecNumber>
    </recommendedName>
</protein>
<dbReference type="Pfam" id="PF00146">
    <property type="entry name" value="NADHdh"/>
    <property type="match status" value="1"/>
</dbReference>
<evidence type="ECO:0000256" key="8">
    <source>
        <dbReference type="RuleBase" id="RU000473"/>
    </source>
</evidence>
<keyword evidence="4 7" id="KW-0812">Transmembrane</keyword>
<evidence type="ECO:0000313" key="10">
    <source>
        <dbReference type="EMBL" id="ABG85186.1"/>
    </source>
</evidence>
<evidence type="ECO:0000256" key="2">
    <source>
        <dbReference type="ARBA" id="ARBA00010535"/>
    </source>
</evidence>
<accession>Q06RI2</accession>
<keyword evidence="7" id="KW-0520">NAD</keyword>
<feature type="transmembrane region" description="Helical" evidence="9">
    <location>
        <begin position="146"/>
        <end position="166"/>
    </location>
</feature>
<keyword evidence="6 9" id="KW-0472">Membrane</keyword>
<dbReference type="PANTHER" id="PTHR11432">
    <property type="entry name" value="NADH DEHYDROGENASE SUBUNIT 1"/>
    <property type="match status" value="1"/>
</dbReference>
<evidence type="ECO:0000256" key="4">
    <source>
        <dbReference type="ARBA" id="ARBA00022692"/>
    </source>
</evidence>
<dbReference type="GO" id="GO:0005743">
    <property type="term" value="C:mitochondrial inner membrane"/>
    <property type="evidence" value="ECO:0007669"/>
    <property type="project" value="UniProtKB-SubCell"/>
</dbReference>
<comment type="similarity">
    <text evidence="2 7">Belongs to the complex I subunit 1 family.</text>
</comment>
<dbReference type="InterPro" id="IPR001694">
    <property type="entry name" value="NADH_UbQ_OxRdtase_su1/FPO"/>
</dbReference>
<feature type="transmembrane region" description="Helical" evidence="9">
    <location>
        <begin position="256"/>
        <end position="277"/>
    </location>
</feature>
<comment type="subcellular location">
    <subcellularLocation>
        <location evidence="1">Membrane</location>
        <topology evidence="1">Multi-pass membrane protein</topology>
    </subcellularLocation>
    <subcellularLocation>
        <location evidence="7">Mitochondrion inner membrane</location>
        <topology evidence="7">Multi-pass membrane protein</topology>
    </subcellularLocation>
</comment>
<dbReference type="EMBL" id="DQ662399">
    <property type="protein sequence ID" value="ABG85186.1"/>
    <property type="molecule type" value="Genomic_DNA"/>
</dbReference>
<organism evidence="10">
    <name type="scientific">Ceriantheopsis americana</name>
    <dbReference type="NCBI Taxonomy" id="37515"/>
    <lineage>
        <taxon>Eukaryota</taxon>
        <taxon>Metazoa</taxon>
        <taxon>Cnidaria</taxon>
        <taxon>Anthozoa</taxon>
        <taxon>Ceriantharia</taxon>
        <taxon>Spirularia</taxon>
        <taxon>Cerianthidae</taxon>
        <taxon>Ceriantheopsis</taxon>
    </lineage>
</organism>
<dbReference type="EC" id="7.1.1.2" evidence="8"/>
<feature type="transmembrane region" description="Helical" evidence="9">
    <location>
        <begin position="105"/>
        <end position="125"/>
    </location>
</feature>
<dbReference type="InterPro" id="IPR018086">
    <property type="entry name" value="NADH_UbQ_OxRdtase_su1_CS"/>
</dbReference>
<evidence type="ECO:0000256" key="9">
    <source>
        <dbReference type="SAM" id="Phobius"/>
    </source>
</evidence>
<keyword evidence="8 10" id="KW-0496">Mitochondrion</keyword>
<sequence length="321" mass="36123">MSKMIDLLKIISIILCLLISVGYLTLVWKENFELQQQRKGPNVVGVFGLLQPLADGAKLFTNEAVIPNNINLLMYLIAPVLSLILALVIWVVIPYDVGCVLGDLALGVLFLLAISSINVYAMLMSGWASNSKYAFLGAIRAAAQMISYEISIGLIIISVILCVGSFNIIKINVSQNQSIYFIFPLLPTMIMFFISALAETNRTPFDLTEGESEIVSGYNVEYSSMSFALFFLAEYAHIILMSCLVIFLFFGGWYFFFSSAFWFALKTSLILFFFIWIRASFPRLRYDQLMALLWKSYLPLSLSFVIYISSISLGGWGFLLW</sequence>
<evidence type="ECO:0000256" key="3">
    <source>
        <dbReference type="ARBA" id="ARBA00021009"/>
    </source>
</evidence>
<geneLocation type="mitochondrion" evidence="10"/>
<feature type="transmembrane region" description="Helical" evidence="9">
    <location>
        <begin position="7"/>
        <end position="28"/>
    </location>
</feature>
<feature type="transmembrane region" description="Helical" evidence="9">
    <location>
        <begin position="227"/>
        <end position="250"/>
    </location>
</feature>
<proteinExistence type="inferred from homology"/>
<dbReference type="PANTHER" id="PTHR11432:SF3">
    <property type="entry name" value="NADH-UBIQUINONE OXIDOREDUCTASE CHAIN 1"/>
    <property type="match status" value="1"/>
</dbReference>
<dbReference type="GO" id="GO:0003954">
    <property type="term" value="F:NADH dehydrogenase activity"/>
    <property type="evidence" value="ECO:0007669"/>
    <property type="project" value="TreeGrafter"/>
</dbReference>